<proteinExistence type="predicted"/>
<reference evidence="1 2" key="1">
    <citation type="submission" date="2023-03" db="EMBL/GenBank/DDBJ databases">
        <title>Fodinicurvata sp. CAU 1616 isolated from sea sendiment.</title>
        <authorList>
            <person name="Kim W."/>
        </authorList>
    </citation>
    <scope>NUCLEOTIDE SEQUENCE [LARGE SCALE GENOMIC DNA]</scope>
    <source>
        <strain evidence="1 2">CAU 1616</strain>
    </source>
</reference>
<dbReference type="Pfam" id="PF12616">
    <property type="entry name" value="DUF3775"/>
    <property type="match status" value="1"/>
</dbReference>
<dbReference type="Proteomes" id="UP001215503">
    <property type="component" value="Unassembled WGS sequence"/>
</dbReference>
<gene>
    <name evidence="1" type="ORF">P2G67_09900</name>
</gene>
<name>A0ABT5YMU6_9PROT</name>
<evidence type="ECO:0000313" key="2">
    <source>
        <dbReference type="Proteomes" id="UP001215503"/>
    </source>
</evidence>
<organism evidence="1 2">
    <name type="scientific">Aquibaculum arenosum</name>
    <dbReference type="NCBI Taxonomy" id="3032591"/>
    <lineage>
        <taxon>Bacteria</taxon>
        <taxon>Pseudomonadati</taxon>
        <taxon>Pseudomonadota</taxon>
        <taxon>Alphaproteobacteria</taxon>
        <taxon>Rhodospirillales</taxon>
        <taxon>Rhodovibrionaceae</taxon>
        <taxon>Aquibaculum</taxon>
    </lineage>
</organism>
<protein>
    <submittedName>
        <fullName evidence="1">DUF3775 domain-containing protein</fullName>
    </submittedName>
</protein>
<accession>A0ABT5YMU6</accession>
<dbReference type="InterPro" id="IPR022254">
    <property type="entry name" value="DUF3775"/>
</dbReference>
<keyword evidence="2" id="KW-1185">Reference proteome</keyword>
<sequence>MLQMNPDKVCFIVLRARELQEEDLIENPEQDDDEDFDLAHEEAFDELDGHDPQEANPLHEELEGFIDAMSEDEQVELVALAWLGRGDYDKTEWGDALEAAADRSNQRTAEYLLGMPMVADYLEEGLDTFGLSCAEFDEARM</sequence>
<dbReference type="EMBL" id="JARHUD010000005">
    <property type="protein sequence ID" value="MDF2096287.1"/>
    <property type="molecule type" value="Genomic_DNA"/>
</dbReference>
<evidence type="ECO:0000313" key="1">
    <source>
        <dbReference type="EMBL" id="MDF2096287.1"/>
    </source>
</evidence>
<dbReference type="RefSeq" id="WP_275822551.1">
    <property type="nucleotide sequence ID" value="NZ_JARHUD010000005.1"/>
</dbReference>
<comment type="caution">
    <text evidence="1">The sequence shown here is derived from an EMBL/GenBank/DDBJ whole genome shotgun (WGS) entry which is preliminary data.</text>
</comment>